<evidence type="ECO:0000256" key="3">
    <source>
        <dbReference type="ARBA" id="ARBA00022723"/>
    </source>
</evidence>
<keyword evidence="5 8" id="KW-0862">Zinc</keyword>
<accession>A0AAN7AH92</accession>
<evidence type="ECO:0000256" key="2">
    <source>
        <dbReference type="ARBA" id="ARBA00010210"/>
    </source>
</evidence>
<feature type="site" description="Histone H3K4me3 binding" evidence="7">
    <location>
        <position position="852"/>
    </location>
</feature>
<dbReference type="InterPro" id="IPR013083">
    <property type="entry name" value="Znf_RING/FYVE/PHD"/>
</dbReference>
<dbReference type="CDD" id="cd15505">
    <property type="entry name" value="PHD_ING"/>
    <property type="match status" value="1"/>
</dbReference>
<dbReference type="AlphaFoldDB" id="A0AAN7AH92"/>
<name>A0AAN7AH92_9PEZI</name>
<feature type="compositionally biased region" description="Basic residues" evidence="10">
    <location>
        <begin position="467"/>
        <end position="477"/>
    </location>
</feature>
<feature type="region of interest" description="Disordered" evidence="10">
    <location>
        <begin position="1"/>
        <end position="27"/>
    </location>
</feature>
<dbReference type="Gene3D" id="6.10.140.1740">
    <property type="match status" value="1"/>
</dbReference>
<evidence type="ECO:0000313" key="13">
    <source>
        <dbReference type="Proteomes" id="UP001302126"/>
    </source>
</evidence>
<feature type="binding site" evidence="8">
    <location>
        <position position="885"/>
    </location>
    <ligand>
        <name>Zn(2+)</name>
        <dbReference type="ChEBI" id="CHEBI:29105"/>
        <label>2</label>
    </ligand>
</feature>
<keyword evidence="4 9" id="KW-0863">Zinc-finger</keyword>
<feature type="compositionally biased region" description="Polar residues" evidence="10">
    <location>
        <begin position="186"/>
        <end position="195"/>
    </location>
</feature>
<comment type="caution">
    <text evidence="12">The sequence shown here is derived from an EMBL/GenBank/DDBJ whole genome shotgun (WGS) entry which is preliminary data.</text>
</comment>
<sequence>MAAIDAGRPAGDGDVAISPSNPVASSPSIEQAIQNTGAMNNTPLNAHPHPHPHPHSLDLRADPDAQATVSDFLDFTEYLPADMMRSLTLIGQLDQTYVDASTKIHGLTTKWGQLPNLPAAERTGPVELRAQVSENLGHALNSRIYAHAEAVRMAENVNRHLNRANTILTKLQTIKANYPPPEEQKSPVQTRSPQMSRAPKITVRIDGQKVRRPRVPRITVPGEVLAPYDLNIDAYTTGSDSSSEEEEEGDDLSSSRITPGPQRIKVVKGSSARTPKPGRMPRSRTSVPPPTFGLSTSAAMAQLAPPPENAVPGSADAPWCQLTAFELARLRKRMKKNAAWTPSDTMVARELSALGRGVDAFKAAKKKAEEEGRVFEGQMPAATVDPETGEKRLPLGALTMDALTSDDKNISTNRGMKLNEAKKLKREMLAKLAAEEAEESAKRFDEMARAIMGVNQPAPSDPSSKAVKAKAPKKRKRDSVPSAEAERPEMGDEQAQRPQFKRTKTETPVPPPLLSSANSLAPPQESSVQLPSRSSVGSAVLQSTTPIPLPTHTHDQSIPAKSASIISATSPASAIATPSSVPALAPIKLPTTETPIPPPVISPKKSSTPILPPVRETRKTQVTRAQEQQHKDVQLAPAAASTSFSRTASPELTPKPDPDASLVSTTSSTTVTRRPASRGKATSQEPQPSLAADRPRRTSTARNTPAPPESIVAAPGGLSATTAHSSAGAGVSSTVSSAAASARPTGKRAGKRPAPGIISRTNSGGNSAVGTRKAAPRKKTAAVNTRAAAGGSGAAHKRNAGDGKEAAATDGTLLGGAGGVGTTEVEVDDDGNAIDPDEPRYCLCNRVSFGTMIQCDNVDHCEKEWFHLECVGLSDIPARTTKWYCPDCRKALNIGERGEVSARGVRA</sequence>
<keyword evidence="13" id="KW-1185">Reference proteome</keyword>
<feature type="site" description="Histone H3K4me3 binding" evidence="7">
    <location>
        <position position="856"/>
    </location>
</feature>
<dbReference type="SUPFAM" id="SSF57903">
    <property type="entry name" value="FYVE/PHD zinc finger"/>
    <property type="match status" value="1"/>
</dbReference>
<feature type="compositionally biased region" description="Low complexity" evidence="10">
    <location>
        <begin position="663"/>
        <end position="672"/>
    </location>
</feature>
<feature type="region of interest" description="Disordered" evidence="10">
    <location>
        <begin position="454"/>
        <end position="558"/>
    </location>
</feature>
<evidence type="ECO:0000256" key="6">
    <source>
        <dbReference type="ARBA" id="ARBA00023242"/>
    </source>
</evidence>
<feature type="compositionally biased region" description="Low complexity" evidence="10">
    <location>
        <begin position="636"/>
        <end position="650"/>
    </location>
</feature>
<feature type="site" description="Histone H3K4me3 binding" evidence="7">
    <location>
        <position position="841"/>
    </location>
</feature>
<dbReference type="InterPro" id="IPR028651">
    <property type="entry name" value="ING_fam"/>
</dbReference>
<feature type="domain" description="PHD-type" evidence="11">
    <location>
        <begin position="839"/>
        <end position="891"/>
    </location>
</feature>
<feature type="binding site" evidence="8">
    <location>
        <position position="888"/>
    </location>
    <ligand>
        <name>Zn(2+)</name>
        <dbReference type="ChEBI" id="CHEBI:29105"/>
        <label>2</label>
    </ligand>
</feature>
<dbReference type="Gene3D" id="3.30.40.10">
    <property type="entry name" value="Zinc/RING finger domain, C3HC4 (zinc finger)"/>
    <property type="match status" value="1"/>
</dbReference>
<protein>
    <recommendedName>
        <fullName evidence="11">PHD-type domain-containing protein</fullName>
    </recommendedName>
</protein>
<dbReference type="InterPro" id="IPR019787">
    <property type="entry name" value="Znf_PHD-finger"/>
</dbReference>
<evidence type="ECO:0000256" key="10">
    <source>
        <dbReference type="SAM" id="MobiDB-lite"/>
    </source>
</evidence>
<dbReference type="InterPro" id="IPR024610">
    <property type="entry name" value="ING_N_histone-binding"/>
</dbReference>
<dbReference type="CDD" id="cd17017">
    <property type="entry name" value="ING_Yng1p"/>
    <property type="match status" value="1"/>
</dbReference>
<dbReference type="InterPro" id="IPR011011">
    <property type="entry name" value="Znf_FYVE_PHD"/>
</dbReference>
<comment type="similarity">
    <text evidence="2">Belongs to the ING family.</text>
</comment>
<feature type="binding site" evidence="8">
    <location>
        <position position="855"/>
    </location>
    <ligand>
        <name>Zn(2+)</name>
        <dbReference type="ChEBI" id="CHEBI:29105"/>
        <label>2</label>
    </ligand>
</feature>
<dbReference type="EMBL" id="MU864421">
    <property type="protein sequence ID" value="KAK4186549.1"/>
    <property type="molecule type" value="Genomic_DNA"/>
</dbReference>
<feature type="compositionally biased region" description="Acidic residues" evidence="10">
    <location>
        <begin position="242"/>
        <end position="251"/>
    </location>
</feature>
<dbReference type="Proteomes" id="UP001302126">
    <property type="component" value="Unassembled WGS sequence"/>
</dbReference>
<dbReference type="GO" id="GO:0005634">
    <property type="term" value="C:nucleus"/>
    <property type="evidence" value="ECO:0007669"/>
    <property type="project" value="UniProtKB-SubCell"/>
</dbReference>
<dbReference type="PANTHER" id="PTHR10333:SF94">
    <property type="entry name" value="FINGER DOMAIN PROTEIN, PUTATIVE (AFU_ORTHOLOGUE AFUA_3G11940)-RELATED"/>
    <property type="match status" value="1"/>
</dbReference>
<reference evidence="12" key="1">
    <citation type="journal article" date="2023" name="Mol. Phylogenet. Evol.">
        <title>Genome-scale phylogeny and comparative genomics of the fungal order Sordariales.</title>
        <authorList>
            <person name="Hensen N."/>
            <person name="Bonometti L."/>
            <person name="Westerberg I."/>
            <person name="Brannstrom I.O."/>
            <person name="Guillou S."/>
            <person name="Cros-Aarteil S."/>
            <person name="Calhoun S."/>
            <person name="Haridas S."/>
            <person name="Kuo A."/>
            <person name="Mondo S."/>
            <person name="Pangilinan J."/>
            <person name="Riley R."/>
            <person name="LaButti K."/>
            <person name="Andreopoulos B."/>
            <person name="Lipzen A."/>
            <person name="Chen C."/>
            <person name="Yan M."/>
            <person name="Daum C."/>
            <person name="Ng V."/>
            <person name="Clum A."/>
            <person name="Steindorff A."/>
            <person name="Ohm R.A."/>
            <person name="Martin F."/>
            <person name="Silar P."/>
            <person name="Natvig D.O."/>
            <person name="Lalanne C."/>
            <person name="Gautier V."/>
            <person name="Ament-Velasquez S.L."/>
            <person name="Kruys A."/>
            <person name="Hutchinson M.I."/>
            <person name="Powell A.J."/>
            <person name="Barry K."/>
            <person name="Miller A.N."/>
            <person name="Grigoriev I.V."/>
            <person name="Debuchy R."/>
            <person name="Gladieux P."/>
            <person name="Hiltunen Thoren M."/>
            <person name="Johannesson H."/>
        </authorList>
    </citation>
    <scope>NUCLEOTIDE SEQUENCE</scope>
    <source>
        <strain evidence="12">PSN309</strain>
    </source>
</reference>
<dbReference type="GO" id="GO:0008270">
    <property type="term" value="F:zinc ion binding"/>
    <property type="evidence" value="ECO:0007669"/>
    <property type="project" value="UniProtKB-KW"/>
</dbReference>
<dbReference type="GO" id="GO:0004402">
    <property type="term" value="F:histone acetyltransferase activity"/>
    <property type="evidence" value="ECO:0007669"/>
    <property type="project" value="TreeGrafter"/>
</dbReference>
<feature type="binding site" evidence="8">
    <location>
        <position position="844"/>
    </location>
    <ligand>
        <name>Zn(2+)</name>
        <dbReference type="ChEBI" id="CHEBI:29105"/>
        <label>1</label>
    </ligand>
</feature>
<dbReference type="InterPro" id="IPR001965">
    <property type="entry name" value="Znf_PHD"/>
</dbReference>
<feature type="compositionally biased region" description="Polar residues" evidence="10">
    <location>
        <begin position="18"/>
        <end position="27"/>
    </location>
</feature>
<proteinExistence type="inferred from homology"/>
<feature type="binding site" evidence="8">
    <location>
        <position position="861"/>
    </location>
    <ligand>
        <name>Zn(2+)</name>
        <dbReference type="ChEBI" id="CHEBI:29105"/>
        <label>2</label>
    </ligand>
</feature>
<feature type="compositionally biased region" description="Polar residues" evidence="10">
    <location>
        <begin position="515"/>
        <end position="546"/>
    </location>
</feature>
<comment type="subcellular location">
    <subcellularLocation>
        <location evidence="1">Nucleus</location>
    </subcellularLocation>
</comment>
<feature type="compositionally biased region" description="Low complexity" evidence="10">
    <location>
        <begin position="719"/>
        <end position="742"/>
    </location>
</feature>
<dbReference type="GO" id="GO:0000123">
    <property type="term" value="C:histone acetyltransferase complex"/>
    <property type="evidence" value="ECO:0007669"/>
    <property type="project" value="TreeGrafter"/>
</dbReference>
<dbReference type="GO" id="GO:0006355">
    <property type="term" value="P:regulation of DNA-templated transcription"/>
    <property type="evidence" value="ECO:0007669"/>
    <property type="project" value="TreeGrafter"/>
</dbReference>
<feature type="binding site" evidence="8">
    <location>
        <position position="870"/>
    </location>
    <ligand>
        <name>Zn(2+)</name>
        <dbReference type="ChEBI" id="CHEBI:29105"/>
        <label>1</label>
    </ligand>
</feature>
<evidence type="ECO:0000256" key="4">
    <source>
        <dbReference type="ARBA" id="ARBA00022771"/>
    </source>
</evidence>
<feature type="site" description="Histone H3K4me3 binding" evidence="7">
    <location>
        <position position="865"/>
    </location>
</feature>
<feature type="region of interest" description="Disordered" evidence="10">
    <location>
        <begin position="235"/>
        <end position="289"/>
    </location>
</feature>
<dbReference type="PROSITE" id="PS50016">
    <property type="entry name" value="ZF_PHD_2"/>
    <property type="match status" value="1"/>
</dbReference>
<evidence type="ECO:0000256" key="8">
    <source>
        <dbReference type="PIRSR" id="PIRSR628651-51"/>
    </source>
</evidence>
<reference evidence="12" key="2">
    <citation type="submission" date="2023-05" db="EMBL/GenBank/DDBJ databases">
        <authorList>
            <consortium name="Lawrence Berkeley National Laboratory"/>
            <person name="Steindorff A."/>
            <person name="Hensen N."/>
            <person name="Bonometti L."/>
            <person name="Westerberg I."/>
            <person name="Brannstrom I.O."/>
            <person name="Guillou S."/>
            <person name="Cros-Aarteil S."/>
            <person name="Calhoun S."/>
            <person name="Haridas S."/>
            <person name="Kuo A."/>
            <person name="Mondo S."/>
            <person name="Pangilinan J."/>
            <person name="Riley R."/>
            <person name="Labutti K."/>
            <person name="Andreopoulos B."/>
            <person name="Lipzen A."/>
            <person name="Chen C."/>
            <person name="Yanf M."/>
            <person name="Daum C."/>
            <person name="Ng V."/>
            <person name="Clum A."/>
            <person name="Ohm R."/>
            <person name="Martin F."/>
            <person name="Silar P."/>
            <person name="Natvig D."/>
            <person name="Lalanne C."/>
            <person name="Gautier V."/>
            <person name="Ament-Velasquez S.L."/>
            <person name="Kruys A."/>
            <person name="Hutchinson M.I."/>
            <person name="Powell A.J."/>
            <person name="Barry K."/>
            <person name="Miller A.N."/>
            <person name="Grigoriev I.V."/>
            <person name="Debuchy R."/>
            <person name="Gladieux P."/>
            <person name="Thoren M.H."/>
            <person name="Johannesson H."/>
        </authorList>
    </citation>
    <scope>NUCLEOTIDE SEQUENCE</scope>
    <source>
        <strain evidence="12">PSN309</strain>
    </source>
</reference>
<dbReference type="SMART" id="SM01408">
    <property type="entry name" value="ING"/>
    <property type="match status" value="1"/>
</dbReference>
<evidence type="ECO:0000259" key="11">
    <source>
        <dbReference type="PROSITE" id="PS50016"/>
    </source>
</evidence>
<feature type="region of interest" description="Disordered" evidence="10">
    <location>
        <begin position="177"/>
        <end position="201"/>
    </location>
</feature>
<dbReference type="SMART" id="SM00249">
    <property type="entry name" value="PHD"/>
    <property type="match status" value="1"/>
</dbReference>
<evidence type="ECO:0000256" key="9">
    <source>
        <dbReference type="PROSITE-ProRule" id="PRU00146"/>
    </source>
</evidence>
<gene>
    <name evidence="12" type="ORF">QBC35DRAFT_500972</name>
</gene>
<feature type="binding site" evidence="8">
    <location>
        <position position="842"/>
    </location>
    <ligand>
        <name>Zn(2+)</name>
        <dbReference type="ChEBI" id="CHEBI:29105"/>
        <label>1</label>
    </ligand>
</feature>
<dbReference type="PANTHER" id="PTHR10333">
    <property type="entry name" value="INHIBITOR OF GROWTH PROTEIN"/>
    <property type="match status" value="1"/>
</dbReference>
<evidence type="ECO:0000256" key="5">
    <source>
        <dbReference type="ARBA" id="ARBA00022833"/>
    </source>
</evidence>
<evidence type="ECO:0000256" key="1">
    <source>
        <dbReference type="ARBA" id="ARBA00004123"/>
    </source>
</evidence>
<feature type="compositionally biased region" description="Low complexity" evidence="10">
    <location>
        <begin position="457"/>
        <end position="466"/>
    </location>
</feature>
<feature type="binding site" evidence="8">
    <location>
        <position position="867"/>
    </location>
    <ligand>
        <name>Zn(2+)</name>
        <dbReference type="ChEBI" id="CHEBI:29105"/>
        <label>1</label>
    </ligand>
</feature>
<feature type="compositionally biased region" description="Polar residues" evidence="10">
    <location>
        <begin position="759"/>
        <end position="769"/>
    </location>
</feature>
<feature type="region of interest" description="Disordered" evidence="10">
    <location>
        <begin position="586"/>
        <end position="817"/>
    </location>
</feature>
<keyword evidence="3 8" id="KW-0479">Metal-binding</keyword>
<keyword evidence="6" id="KW-0539">Nucleus</keyword>
<evidence type="ECO:0000313" key="12">
    <source>
        <dbReference type="EMBL" id="KAK4186549.1"/>
    </source>
</evidence>
<organism evidence="12 13">
    <name type="scientific">Podospora australis</name>
    <dbReference type="NCBI Taxonomy" id="1536484"/>
    <lineage>
        <taxon>Eukaryota</taxon>
        <taxon>Fungi</taxon>
        <taxon>Dikarya</taxon>
        <taxon>Ascomycota</taxon>
        <taxon>Pezizomycotina</taxon>
        <taxon>Sordariomycetes</taxon>
        <taxon>Sordariomycetidae</taxon>
        <taxon>Sordariales</taxon>
        <taxon>Podosporaceae</taxon>
        <taxon>Podospora</taxon>
    </lineage>
</organism>
<evidence type="ECO:0000256" key="7">
    <source>
        <dbReference type="PIRSR" id="PIRSR628651-50"/>
    </source>
</evidence>